<evidence type="ECO:0000313" key="4">
    <source>
        <dbReference type="EMBL" id="VTT41721.1"/>
    </source>
</evidence>
<evidence type="ECO:0000256" key="2">
    <source>
        <dbReference type="SAM" id="Phobius"/>
    </source>
</evidence>
<dbReference type="OrthoDB" id="9782250at2"/>
<dbReference type="EMBL" id="LR594052">
    <property type="protein sequence ID" value="VTT41721.1"/>
    <property type="molecule type" value="Genomic_DNA"/>
</dbReference>
<feature type="transmembrane region" description="Helical" evidence="2">
    <location>
        <begin position="12"/>
        <end position="35"/>
    </location>
</feature>
<keyword evidence="2" id="KW-0472">Membrane</keyword>
<name>A0A4V0GYK7_STRPO</name>
<keyword evidence="2" id="KW-0812">Transmembrane</keyword>
<evidence type="ECO:0000313" key="5">
    <source>
        <dbReference type="Proteomes" id="UP000306241"/>
    </source>
</evidence>
<evidence type="ECO:0000259" key="3">
    <source>
        <dbReference type="Pfam" id="PF02517"/>
    </source>
</evidence>
<dbReference type="RefSeq" id="WP_003083320.1">
    <property type="nucleotide sequence ID" value="NZ_FZQN01000004.1"/>
</dbReference>
<reference evidence="4 5" key="1">
    <citation type="submission" date="2019-05" db="EMBL/GenBank/DDBJ databases">
        <authorList>
            <consortium name="Pathogen Informatics"/>
        </authorList>
    </citation>
    <scope>NUCLEOTIDE SEQUENCE [LARGE SCALE GENOMIC DNA]</scope>
    <source>
        <strain evidence="4 5">NCTC10924</strain>
    </source>
</reference>
<dbReference type="GO" id="GO:0004175">
    <property type="term" value="F:endopeptidase activity"/>
    <property type="evidence" value="ECO:0007669"/>
    <property type="project" value="UniProtKB-ARBA"/>
</dbReference>
<feature type="transmembrane region" description="Helical" evidence="2">
    <location>
        <begin position="41"/>
        <end position="63"/>
    </location>
</feature>
<gene>
    <name evidence="4" type="ORF">NCTC10924_00294</name>
</gene>
<feature type="transmembrane region" description="Helical" evidence="2">
    <location>
        <begin position="84"/>
        <end position="106"/>
    </location>
</feature>
<comment type="similarity">
    <text evidence="1">Belongs to the UPF0177 family.</text>
</comment>
<feature type="domain" description="CAAX prenyl protease 2/Lysostaphin resistance protein A-like" evidence="3">
    <location>
        <begin position="130"/>
        <end position="215"/>
    </location>
</feature>
<dbReference type="GO" id="GO:0006508">
    <property type="term" value="P:proteolysis"/>
    <property type="evidence" value="ECO:0007669"/>
    <property type="project" value="UniProtKB-KW"/>
</dbReference>
<keyword evidence="2" id="KW-1133">Transmembrane helix</keyword>
<protein>
    <submittedName>
        <fullName evidence="4">CAAX amino terminal protease self- immunity</fullName>
    </submittedName>
</protein>
<dbReference type="Proteomes" id="UP000306241">
    <property type="component" value="Chromosome"/>
</dbReference>
<feature type="transmembrane region" description="Helical" evidence="2">
    <location>
        <begin position="126"/>
        <end position="143"/>
    </location>
</feature>
<dbReference type="AlphaFoldDB" id="A0A4V0GYK7"/>
<keyword evidence="4" id="KW-0645">Protease</keyword>
<feature type="transmembrane region" description="Helical" evidence="2">
    <location>
        <begin position="155"/>
        <end position="176"/>
    </location>
</feature>
<sequence length="224" mass="25235">MRVIVNKSDFSWALIGFLALFLGAFFWGVVIGLIFRTSEAITLSVMIGGGLTSFFTLWYGYCYKNKWTLADLGFHKGEHSLWNLIWWVPITFIFSISGSVLLSFFLGVSHNTVEGGVNSGTMHLGWGAVVAMELTVGILIPFVEEIIFRRFLFDWFKLYFPTWLAATAVVILFAGMHVISAVVIYVLFLGISLMLSRIWFQNLTAPWIIHMINNSIVVLFATLG</sequence>
<feature type="transmembrane region" description="Helical" evidence="2">
    <location>
        <begin position="182"/>
        <end position="200"/>
    </location>
</feature>
<dbReference type="InterPro" id="IPR003675">
    <property type="entry name" value="Rce1/LyrA-like_dom"/>
</dbReference>
<proteinExistence type="inferred from homology"/>
<organism evidence="4 5">
    <name type="scientific">Streptococcus porcinus</name>
    <dbReference type="NCBI Taxonomy" id="1340"/>
    <lineage>
        <taxon>Bacteria</taxon>
        <taxon>Bacillati</taxon>
        <taxon>Bacillota</taxon>
        <taxon>Bacilli</taxon>
        <taxon>Lactobacillales</taxon>
        <taxon>Streptococcaceae</taxon>
        <taxon>Streptococcus</taxon>
    </lineage>
</organism>
<keyword evidence="4" id="KW-0378">Hydrolase</keyword>
<evidence type="ECO:0000256" key="1">
    <source>
        <dbReference type="ARBA" id="ARBA00009067"/>
    </source>
</evidence>
<accession>A0A4V0GYK7</accession>
<dbReference type="Pfam" id="PF02517">
    <property type="entry name" value="Rce1-like"/>
    <property type="match status" value="1"/>
</dbReference>
<dbReference type="GO" id="GO:0080120">
    <property type="term" value="P:CAAX-box protein maturation"/>
    <property type="evidence" value="ECO:0007669"/>
    <property type="project" value="UniProtKB-ARBA"/>
</dbReference>